<feature type="domain" description="AB hydrolase-1" evidence="1">
    <location>
        <begin position="19"/>
        <end position="241"/>
    </location>
</feature>
<organism evidence="2 3">
    <name type="scientific">Candidatus Rhodoblastus alkanivorans</name>
    <dbReference type="NCBI Taxonomy" id="2954117"/>
    <lineage>
        <taxon>Bacteria</taxon>
        <taxon>Pseudomonadati</taxon>
        <taxon>Pseudomonadota</taxon>
        <taxon>Alphaproteobacteria</taxon>
        <taxon>Hyphomicrobiales</taxon>
        <taxon>Rhodoblastaceae</taxon>
        <taxon>Rhodoblastus</taxon>
    </lineage>
</organism>
<dbReference type="Gene3D" id="3.40.50.1820">
    <property type="entry name" value="alpha/beta hydrolase"/>
    <property type="match status" value="1"/>
</dbReference>
<dbReference type="InterPro" id="IPR029058">
    <property type="entry name" value="AB_hydrolase_fold"/>
</dbReference>
<keyword evidence="3" id="KW-1185">Reference proteome</keyword>
<dbReference type="SUPFAM" id="SSF53474">
    <property type="entry name" value="alpha/beta-Hydrolases"/>
    <property type="match status" value="1"/>
</dbReference>
<dbReference type="Proteomes" id="UP001139104">
    <property type="component" value="Unassembled WGS sequence"/>
</dbReference>
<evidence type="ECO:0000313" key="2">
    <source>
        <dbReference type="EMBL" id="MCI4684630.1"/>
    </source>
</evidence>
<gene>
    <name evidence="2" type="ORF">K2U94_17975</name>
</gene>
<dbReference type="GO" id="GO:0016787">
    <property type="term" value="F:hydrolase activity"/>
    <property type="evidence" value="ECO:0007669"/>
    <property type="project" value="UniProtKB-KW"/>
</dbReference>
<dbReference type="RefSeq" id="WP_243068519.1">
    <property type="nucleotide sequence ID" value="NZ_JAIVFK010000005.1"/>
</dbReference>
<dbReference type="PANTHER" id="PTHR42886:SF42">
    <property type="entry name" value="ALPHA_BETA-HYDROLASES SUPERFAMILY PROTEIN"/>
    <property type="match status" value="1"/>
</dbReference>
<keyword evidence="2" id="KW-0378">Hydrolase</keyword>
<sequence length="268" mass="29361">MTLEILTRLPDKETGKPPLLFVHGAWLAAWCWDENFLPFFARAGYPACAVSLRGHGGSSGSVHWASVSDYVADVAEAVAQLPAAPVLIGHSMGGYVVQKYLETHDAPGAVLLASAPPYGMAGAFIDAWRRHPLRWLQANLSNNTKSLFATPDLCREFFFSLATPDEEIVRFMQRANDESHRALIDLIFPNFVDPGKIRTPLLVLGGEKDIVFPPRDVLETARRYNAAAKILPGLPHAMMLDVLWREAADAIADFLPQATGARDVCALN</sequence>
<dbReference type="PANTHER" id="PTHR42886">
    <property type="entry name" value="RE40534P-RELATED"/>
    <property type="match status" value="1"/>
</dbReference>
<dbReference type="InterPro" id="IPR000073">
    <property type="entry name" value="AB_hydrolase_1"/>
</dbReference>
<dbReference type="EMBL" id="JAIVFP010000001">
    <property type="protein sequence ID" value="MCI4684630.1"/>
    <property type="molecule type" value="Genomic_DNA"/>
</dbReference>
<comment type="caution">
    <text evidence="2">The sequence shown here is derived from an EMBL/GenBank/DDBJ whole genome shotgun (WGS) entry which is preliminary data.</text>
</comment>
<name>A0ABS9ZBC1_9HYPH</name>
<evidence type="ECO:0000313" key="3">
    <source>
        <dbReference type="Proteomes" id="UP001139104"/>
    </source>
</evidence>
<protein>
    <submittedName>
        <fullName evidence="2">Alpha/beta hydrolase</fullName>
    </submittedName>
</protein>
<evidence type="ECO:0000259" key="1">
    <source>
        <dbReference type="Pfam" id="PF12697"/>
    </source>
</evidence>
<proteinExistence type="predicted"/>
<reference evidence="2" key="1">
    <citation type="journal article" date="2022" name="ISME J.">
        <title>Identification of active gaseous-alkane degraders at natural gas seeps.</title>
        <authorList>
            <person name="Farhan Ul Haque M."/>
            <person name="Hernandez M."/>
            <person name="Crombie A.T."/>
            <person name="Murrell J.C."/>
        </authorList>
    </citation>
    <scope>NUCLEOTIDE SEQUENCE</scope>
    <source>
        <strain evidence="2">PC2</strain>
    </source>
</reference>
<accession>A0ABS9ZBC1</accession>
<dbReference type="Pfam" id="PF12697">
    <property type="entry name" value="Abhydrolase_6"/>
    <property type="match status" value="1"/>
</dbReference>